<protein>
    <recommendedName>
        <fullName evidence="2">Peptidase S9 prolyl oligopeptidase catalytic domain-containing protein</fullName>
    </recommendedName>
</protein>
<dbReference type="SUPFAM" id="SSF53474">
    <property type="entry name" value="alpha/beta-Hydrolases"/>
    <property type="match status" value="1"/>
</dbReference>
<dbReference type="AlphaFoldDB" id="X1C065"/>
<organism evidence="3">
    <name type="scientific">marine sediment metagenome</name>
    <dbReference type="NCBI Taxonomy" id="412755"/>
    <lineage>
        <taxon>unclassified sequences</taxon>
        <taxon>metagenomes</taxon>
        <taxon>ecological metagenomes</taxon>
    </lineage>
</organism>
<dbReference type="GO" id="GO:0004252">
    <property type="term" value="F:serine-type endopeptidase activity"/>
    <property type="evidence" value="ECO:0007669"/>
    <property type="project" value="TreeGrafter"/>
</dbReference>
<dbReference type="InterPro" id="IPR029058">
    <property type="entry name" value="AB_hydrolase_fold"/>
</dbReference>
<keyword evidence="1" id="KW-0378">Hydrolase</keyword>
<dbReference type="PANTHER" id="PTHR42776:SF27">
    <property type="entry name" value="DIPEPTIDYL PEPTIDASE FAMILY MEMBER 6"/>
    <property type="match status" value="1"/>
</dbReference>
<accession>X1C065</accession>
<evidence type="ECO:0000259" key="2">
    <source>
        <dbReference type="Pfam" id="PF00326"/>
    </source>
</evidence>
<proteinExistence type="predicted"/>
<dbReference type="Pfam" id="PF00326">
    <property type="entry name" value="Peptidase_S9"/>
    <property type="match status" value="1"/>
</dbReference>
<dbReference type="GO" id="GO:0006508">
    <property type="term" value="P:proteolysis"/>
    <property type="evidence" value="ECO:0007669"/>
    <property type="project" value="InterPro"/>
</dbReference>
<comment type="caution">
    <text evidence="3">The sequence shown here is derived from an EMBL/GenBank/DDBJ whole genome shotgun (WGS) entry which is preliminary data.</text>
</comment>
<dbReference type="PANTHER" id="PTHR42776">
    <property type="entry name" value="SERINE PEPTIDASE S9 FAMILY MEMBER"/>
    <property type="match status" value="1"/>
</dbReference>
<dbReference type="EMBL" id="BART01021470">
    <property type="protein sequence ID" value="GAH00647.1"/>
    <property type="molecule type" value="Genomic_DNA"/>
</dbReference>
<reference evidence="3" key="1">
    <citation type="journal article" date="2014" name="Front. Microbiol.">
        <title>High frequency of phylogenetically diverse reductive dehalogenase-homologous genes in deep subseafloor sedimentary metagenomes.</title>
        <authorList>
            <person name="Kawai M."/>
            <person name="Futagami T."/>
            <person name="Toyoda A."/>
            <person name="Takaki Y."/>
            <person name="Nishi S."/>
            <person name="Hori S."/>
            <person name="Arai W."/>
            <person name="Tsubouchi T."/>
            <person name="Morono Y."/>
            <person name="Uchiyama I."/>
            <person name="Ito T."/>
            <person name="Fujiyama A."/>
            <person name="Inagaki F."/>
            <person name="Takami H."/>
        </authorList>
    </citation>
    <scope>NUCLEOTIDE SEQUENCE</scope>
    <source>
        <strain evidence="3">Expedition CK06-06</strain>
    </source>
</reference>
<evidence type="ECO:0000313" key="3">
    <source>
        <dbReference type="EMBL" id="GAH00647.1"/>
    </source>
</evidence>
<evidence type="ECO:0000256" key="1">
    <source>
        <dbReference type="ARBA" id="ARBA00022801"/>
    </source>
</evidence>
<sequence length="145" mass="16345">AITQTNRFKVAIQGSGHTDLISFSGTSDIPFYFPIFLGKPFWENPQLYLSRSPIMFVQNIKTPLLIFAGEKDLNVPMSQGEELYRSLQLQGKTVTLIKLKNQSHVPDNAAIIQEMLTTVNKWFEKALGKEVLSQISSKADTQRVD</sequence>
<feature type="non-terminal residue" evidence="3">
    <location>
        <position position="1"/>
    </location>
</feature>
<gene>
    <name evidence="3" type="ORF">S01H4_39595</name>
</gene>
<dbReference type="Gene3D" id="3.40.50.1820">
    <property type="entry name" value="alpha/beta hydrolase"/>
    <property type="match status" value="1"/>
</dbReference>
<feature type="domain" description="Peptidase S9 prolyl oligopeptidase catalytic" evidence="2">
    <location>
        <begin position="3"/>
        <end position="129"/>
    </location>
</feature>
<name>X1C065_9ZZZZ</name>
<dbReference type="InterPro" id="IPR001375">
    <property type="entry name" value="Peptidase_S9_cat"/>
</dbReference>